<dbReference type="PANTHER" id="PTHR11223">
    <property type="entry name" value="EXPORTIN 1/5"/>
    <property type="match status" value="1"/>
</dbReference>
<dbReference type="InterPro" id="IPR016024">
    <property type="entry name" value="ARM-type_fold"/>
</dbReference>
<dbReference type="GO" id="GO:0006611">
    <property type="term" value="P:protein export from nucleus"/>
    <property type="evidence" value="ECO:0007669"/>
    <property type="project" value="InterPro"/>
</dbReference>
<dbReference type="Gene3D" id="1.25.10.10">
    <property type="entry name" value="Leucine-rich Repeat Variant"/>
    <property type="match status" value="1"/>
</dbReference>
<dbReference type="InterPro" id="IPR045065">
    <property type="entry name" value="XPO1/5"/>
</dbReference>
<dbReference type="GO" id="GO:0005049">
    <property type="term" value="F:nuclear export signal receptor activity"/>
    <property type="evidence" value="ECO:0007669"/>
    <property type="project" value="InterPro"/>
</dbReference>
<dbReference type="Pfam" id="PF08389">
    <property type="entry name" value="Xpo1"/>
    <property type="match status" value="1"/>
</dbReference>
<dbReference type="VEuPathDB" id="TrichDB:TVAGG3_0363680"/>
<dbReference type="SUPFAM" id="SSF48371">
    <property type="entry name" value="ARM repeat"/>
    <property type="match status" value="1"/>
</dbReference>
<name>A2H451_TRIV3</name>
<dbReference type="VEuPathDB" id="TrichDB:TVAG_073170"/>
<accession>A2H451</accession>
<evidence type="ECO:0000313" key="2">
    <source>
        <dbReference type="EMBL" id="EAX75816.1"/>
    </source>
</evidence>
<evidence type="ECO:0000313" key="3">
    <source>
        <dbReference type="Proteomes" id="UP000001542"/>
    </source>
</evidence>
<dbReference type="AlphaFoldDB" id="A2H451"/>
<reference evidence="2" key="1">
    <citation type="submission" date="2006-10" db="EMBL/GenBank/DDBJ databases">
        <authorList>
            <person name="Amadeo P."/>
            <person name="Zhao Q."/>
            <person name="Wortman J."/>
            <person name="Fraser-Liggett C."/>
            <person name="Carlton J."/>
        </authorList>
    </citation>
    <scope>NUCLEOTIDE SEQUENCE</scope>
    <source>
        <strain evidence="2">G3</strain>
    </source>
</reference>
<keyword evidence="3" id="KW-1185">Reference proteome</keyword>
<feature type="non-terminal residue" evidence="2">
    <location>
        <position position="211"/>
    </location>
</feature>
<dbReference type="SMR" id="A2H451"/>
<protein>
    <submittedName>
        <fullName evidence="2">Exportin, putative</fullName>
    </submittedName>
</protein>
<dbReference type="PANTHER" id="PTHR11223:SF2">
    <property type="entry name" value="EXPORTIN-1"/>
    <property type="match status" value="1"/>
</dbReference>
<dbReference type="EMBL" id="DS125711">
    <property type="protein sequence ID" value="EAX75816.1"/>
    <property type="molecule type" value="Genomic_DNA"/>
</dbReference>
<dbReference type="eggNOG" id="KOG2020">
    <property type="taxonomic scope" value="Eukaryota"/>
</dbReference>
<evidence type="ECO:0000259" key="1">
    <source>
        <dbReference type="Pfam" id="PF08389"/>
    </source>
</evidence>
<dbReference type="InterPro" id="IPR011989">
    <property type="entry name" value="ARM-like"/>
</dbReference>
<proteinExistence type="predicted"/>
<dbReference type="InterPro" id="IPR013598">
    <property type="entry name" value="Exportin-1/Importin-b-like"/>
</dbReference>
<dbReference type="InParanoid" id="A2H451"/>
<feature type="domain" description="Exportin-1/Importin-beta-like" evidence="1">
    <location>
        <begin position="75"/>
        <end position="208"/>
    </location>
</feature>
<reference evidence="2" key="2">
    <citation type="journal article" date="2007" name="Science">
        <title>Draft genome sequence of the sexually transmitted pathogen Trichomonas vaginalis.</title>
        <authorList>
            <person name="Carlton J.M."/>
            <person name="Hirt R.P."/>
            <person name="Silva J.C."/>
            <person name="Delcher A.L."/>
            <person name="Schatz M."/>
            <person name="Zhao Q."/>
            <person name="Wortman J.R."/>
            <person name="Bidwell S.L."/>
            <person name="Alsmark U.C.M."/>
            <person name="Besteiro S."/>
            <person name="Sicheritz-Ponten T."/>
            <person name="Noel C.J."/>
            <person name="Dacks J.B."/>
            <person name="Foster P.G."/>
            <person name="Simillion C."/>
            <person name="Van de Peer Y."/>
            <person name="Miranda-Saavedra D."/>
            <person name="Barton G.J."/>
            <person name="Westrop G.D."/>
            <person name="Mueller S."/>
            <person name="Dessi D."/>
            <person name="Fiori P.L."/>
            <person name="Ren Q."/>
            <person name="Paulsen I."/>
            <person name="Zhang H."/>
            <person name="Bastida-Corcuera F.D."/>
            <person name="Simoes-Barbosa A."/>
            <person name="Brown M.T."/>
            <person name="Hayes R.D."/>
            <person name="Mukherjee M."/>
            <person name="Okumura C.Y."/>
            <person name="Schneider R."/>
            <person name="Smith A.J."/>
            <person name="Vanacova S."/>
            <person name="Villalvazo M."/>
            <person name="Haas B.J."/>
            <person name="Pertea M."/>
            <person name="Feldblyum T.V."/>
            <person name="Utterback T.R."/>
            <person name="Shu C.L."/>
            <person name="Osoegawa K."/>
            <person name="de Jong P.J."/>
            <person name="Hrdy I."/>
            <person name="Horvathova L."/>
            <person name="Zubacova Z."/>
            <person name="Dolezal P."/>
            <person name="Malik S.B."/>
            <person name="Logsdon J.M. Jr."/>
            <person name="Henze K."/>
            <person name="Gupta A."/>
            <person name="Wang C.C."/>
            <person name="Dunne R.L."/>
            <person name="Upcroft J.A."/>
            <person name="Upcroft P."/>
            <person name="White O."/>
            <person name="Salzberg S.L."/>
            <person name="Tang P."/>
            <person name="Chiu C.-H."/>
            <person name="Lee Y.-S."/>
            <person name="Embley T.M."/>
            <person name="Coombs G.H."/>
            <person name="Mottram J.C."/>
            <person name="Tachezy J."/>
            <person name="Fraser-Liggett C.M."/>
            <person name="Johnson P.J."/>
        </authorList>
    </citation>
    <scope>NUCLEOTIDE SEQUENCE [LARGE SCALE GENOMIC DNA]</scope>
    <source>
        <strain evidence="2">G3</strain>
    </source>
</reference>
<dbReference type="STRING" id="5722.A2H451"/>
<sequence>MSFIKRDDAYKCVKDVLGSEFSSGTKYIALTALLDAVKFRWLSLPNDFKEEIKQYINIFIDNYIENNGEQSHISEANLILVEIAKYDFPERWPSFLSDLLQMSHKSQNHCKNVFSILSTLADEVEECFENSLTSVRSQEMKEELEKYIDSIINLIQETFETNNTSLIQSSLATLGRLVTYLNPEVLLQSSLLNELLTKYLLNSDLCVAVIG</sequence>
<dbReference type="OrthoDB" id="27218at2759"/>
<organism evidence="2 3">
    <name type="scientific">Trichomonas vaginalis (strain ATCC PRA-98 / G3)</name>
    <dbReference type="NCBI Taxonomy" id="412133"/>
    <lineage>
        <taxon>Eukaryota</taxon>
        <taxon>Metamonada</taxon>
        <taxon>Parabasalia</taxon>
        <taxon>Trichomonadida</taxon>
        <taxon>Trichomonadidae</taxon>
        <taxon>Trichomonas</taxon>
    </lineage>
</organism>
<dbReference type="Proteomes" id="UP000001542">
    <property type="component" value="Unassembled WGS sequence"/>
</dbReference>
<gene>
    <name evidence="2" type="ORF">TVAG_073170</name>
</gene>